<comment type="similarity">
    <text evidence="1">Belongs to the 'GDXG' lipolytic enzyme family.</text>
</comment>
<dbReference type="Proteomes" id="UP000182235">
    <property type="component" value="Unassembled WGS sequence"/>
</dbReference>
<keyword evidence="4" id="KW-0472">Membrane</keyword>
<evidence type="ECO:0000259" key="5">
    <source>
        <dbReference type="Pfam" id="PF07859"/>
    </source>
</evidence>
<proteinExistence type="inferred from homology"/>
<dbReference type="PANTHER" id="PTHR48081:SF18">
    <property type="entry name" value="ALPHA_BETA HYDROLASE FOLD-3 DOMAIN-CONTAINING PROTEIN"/>
    <property type="match status" value="1"/>
</dbReference>
<evidence type="ECO:0000313" key="6">
    <source>
        <dbReference type="EMBL" id="OJD13469.1"/>
    </source>
</evidence>
<dbReference type="InterPro" id="IPR033140">
    <property type="entry name" value="Lipase_GDXG_put_SER_AS"/>
</dbReference>
<protein>
    <recommendedName>
        <fullName evidence="5">Alpha/beta hydrolase fold-3 domain-containing protein</fullName>
    </recommendedName>
</protein>
<keyword evidence="4" id="KW-0812">Transmembrane</keyword>
<evidence type="ECO:0000313" key="7">
    <source>
        <dbReference type="Proteomes" id="UP000182235"/>
    </source>
</evidence>
<keyword evidence="2" id="KW-0378">Hydrolase</keyword>
<dbReference type="AlphaFoldDB" id="A0A1J9QE66"/>
<dbReference type="OrthoDB" id="2152029at2759"/>
<evidence type="ECO:0000256" key="4">
    <source>
        <dbReference type="SAM" id="Phobius"/>
    </source>
</evidence>
<keyword evidence="4" id="KW-1133">Transmembrane helix</keyword>
<dbReference type="VEuPathDB" id="FungiDB:AJ78_06080"/>
<evidence type="ECO:0000256" key="1">
    <source>
        <dbReference type="ARBA" id="ARBA00010515"/>
    </source>
</evidence>
<dbReference type="InterPro" id="IPR029058">
    <property type="entry name" value="AB_hydrolase_fold"/>
</dbReference>
<feature type="active site" evidence="3">
    <location>
        <position position="207"/>
    </location>
</feature>
<organism evidence="6 7">
    <name type="scientific">Emergomyces pasteurianus Ep9510</name>
    <dbReference type="NCBI Taxonomy" id="1447872"/>
    <lineage>
        <taxon>Eukaryota</taxon>
        <taxon>Fungi</taxon>
        <taxon>Dikarya</taxon>
        <taxon>Ascomycota</taxon>
        <taxon>Pezizomycotina</taxon>
        <taxon>Eurotiomycetes</taxon>
        <taxon>Eurotiomycetidae</taxon>
        <taxon>Onygenales</taxon>
        <taxon>Ajellomycetaceae</taxon>
        <taxon>Emergomyces</taxon>
    </lineage>
</organism>
<dbReference type="InterPro" id="IPR050300">
    <property type="entry name" value="GDXG_lipolytic_enzyme"/>
</dbReference>
<dbReference type="SUPFAM" id="SSF53474">
    <property type="entry name" value="alpha/beta-Hydrolases"/>
    <property type="match status" value="1"/>
</dbReference>
<reference evidence="6 7" key="1">
    <citation type="submission" date="2015-07" db="EMBL/GenBank/DDBJ databases">
        <title>Emmonsia species relationships and genome sequence.</title>
        <authorList>
            <consortium name="The Broad Institute Genomics Platform"/>
            <person name="Cuomo C.A."/>
            <person name="Munoz J.F."/>
            <person name="Imamovic A."/>
            <person name="Priest M.E."/>
            <person name="Young S."/>
            <person name="Clay O.K."/>
            <person name="McEwen J.G."/>
        </authorList>
    </citation>
    <scope>NUCLEOTIDE SEQUENCE [LARGE SCALE GENOMIC DNA]</scope>
    <source>
        <strain evidence="6 7">UAMH 9510</strain>
    </source>
</reference>
<accession>A0A1J9QE66</accession>
<dbReference type="GO" id="GO:0016787">
    <property type="term" value="F:hydrolase activity"/>
    <property type="evidence" value="ECO:0007669"/>
    <property type="project" value="UniProtKB-KW"/>
</dbReference>
<dbReference type="Pfam" id="PF07859">
    <property type="entry name" value="Abhydrolase_3"/>
    <property type="match status" value="1"/>
</dbReference>
<dbReference type="PROSITE" id="PS01174">
    <property type="entry name" value="LIPASE_GDXG_SER"/>
    <property type="match status" value="1"/>
</dbReference>
<gene>
    <name evidence="6" type="ORF">AJ78_06080</name>
</gene>
<feature type="domain" description="Alpha/beta hydrolase fold-3" evidence="5">
    <location>
        <begin position="130"/>
        <end position="361"/>
    </location>
</feature>
<dbReference type="InterPro" id="IPR013094">
    <property type="entry name" value="AB_hydrolase_3"/>
</dbReference>
<comment type="caution">
    <text evidence="6">The sequence shown here is derived from an EMBL/GenBank/DDBJ whole genome shotgun (WGS) entry which is preliminary data.</text>
</comment>
<dbReference type="PANTHER" id="PTHR48081">
    <property type="entry name" value="AB HYDROLASE SUPERFAMILY PROTEIN C4A8.06C"/>
    <property type="match status" value="1"/>
</dbReference>
<sequence length="396" mass="44227">MPPSNPSSSNQANTLTIRERALYYALFPIFVIRLIIAFFRQNNQYLHWRQRLALTYLQVQRATFPENLQTSNLRTGQVVKNYCTKNKIPYTAVILTDINTESKAGSDVYAPAPSLHFVTPVSATEGRQTLLYFHGGGYVSPMRDVGYMPFVLRCAAACKAKEVVFLEYSLAPEYQYPIQLIQAVAALRYLLKELSLRAEDIIIAGDSSGGNLAGALLAHIVKPSPYAAPLDLGGRHFRTVLFISPWVKMTVDQESYDTNDGKDFIDRVQVLGFKKSWNPNERDVWADLCQGEGAEDVWNLVFPPSERSSSGLVKKAMVTAGTAEVLLDSCQSFSRDRVKAETVPAGQETDFSVFDGKDFVFAECQGEVHVQPALDTAVCYYEGTMMRAILRWLESV</sequence>
<dbReference type="Gene3D" id="3.40.50.1820">
    <property type="entry name" value="alpha/beta hydrolase"/>
    <property type="match status" value="1"/>
</dbReference>
<dbReference type="STRING" id="1447872.A0A1J9QE66"/>
<dbReference type="EMBL" id="LGRN01000297">
    <property type="protein sequence ID" value="OJD13469.1"/>
    <property type="molecule type" value="Genomic_DNA"/>
</dbReference>
<name>A0A1J9QE66_9EURO</name>
<evidence type="ECO:0000256" key="2">
    <source>
        <dbReference type="ARBA" id="ARBA00022801"/>
    </source>
</evidence>
<evidence type="ECO:0000256" key="3">
    <source>
        <dbReference type="PROSITE-ProRule" id="PRU10038"/>
    </source>
</evidence>
<keyword evidence="7" id="KW-1185">Reference proteome</keyword>
<feature type="transmembrane region" description="Helical" evidence="4">
    <location>
        <begin position="21"/>
        <end position="39"/>
    </location>
</feature>